<dbReference type="GO" id="GO:0031011">
    <property type="term" value="C:Ino80 complex"/>
    <property type="evidence" value="ECO:0007669"/>
    <property type="project" value="EnsemblFungi"/>
</dbReference>
<dbReference type="AlphaFoldDB" id="A0A167CRJ9"/>
<keyword evidence="2" id="KW-0805">Transcription regulation</keyword>
<feature type="domain" description="Vps72/YL1 C-terminal" evidence="6">
    <location>
        <begin position="75"/>
        <end position="104"/>
    </location>
</feature>
<dbReference type="GeneID" id="30034484"/>
<dbReference type="InterPro" id="IPR013272">
    <property type="entry name" value="Vps72/YL1_C"/>
</dbReference>
<evidence type="ECO:0000313" key="7">
    <source>
        <dbReference type="EMBL" id="ANB12023.1"/>
    </source>
</evidence>
<dbReference type="GO" id="GO:0006338">
    <property type="term" value="P:chromatin remodeling"/>
    <property type="evidence" value="ECO:0007669"/>
    <property type="project" value="EnsemblFungi"/>
</dbReference>
<evidence type="ECO:0000256" key="5">
    <source>
        <dbReference type="SAM" id="MobiDB-lite"/>
    </source>
</evidence>
<comment type="subcellular location">
    <subcellularLocation>
        <location evidence="1">Nucleus</location>
    </subcellularLocation>
</comment>
<dbReference type="PANTHER" id="PTHR31200">
    <property type="entry name" value="INO80 COMPLEX SUBUNIT C"/>
    <property type="match status" value="1"/>
</dbReference>
<keyword evidence="4" id="KW-0539">Nucleus</keyword>
<feature type="compositionally biased region" description="Polar residues" evidence="5">
    <location>
        <begin position="1"/>
        <end position="10"/>
    </location>
</feature>
<keyword evidence="3" id="KW-0804">Transcription</keyword>
<dbReference type="Proteomes" id="UP000189580">
    <property type="component" value="Chromosome a"/>
</dbReference>
<evidence type="ECO:0000256" key="4">
    <source>
        <dbReference type="ARBA" id="ARBA00023242"/>
    </source>
</evidence>
<keyword evidence="8" id="KW-1185">Reference proteome</keyword>
<dbReference type="Pfam" id="PF08265">
    <property type="entry name" value="YL1_C"/>
    <property type="match status" value="1"/>
</dbReference>
<evidence type="ECO:0000256" key="1">
    <source>
        <dbReference type="ARBA" id="ARBA00004123"/>
    </source>
</evidence>
<dbReference type="KEGG" id="slb:AWJ20_256"/>
<evidence type="ECO:0000256" key="2">
    <source>
        <dbReference type="ARBA" id="ARBA00023015"/>
    </source>
</evidence>
<sequence length="126" mass="14302">MSSASESPSLIEQADFSTVPKPFKSESWKQSNKRYKNLKALVTDEQKRLASLPPSDDKATYFSIEAPPSLRPQKHWCDITGLPGRYKSARHGLRFYNVEIFKAIDEMAPGADQQYLSLRNANVILR</sequence>
<proteinExistence type="predicted"/>
<evidence type="ECO:0000313" key="8">
    <source>
        <dbReference type="Proteomes" id="UP000189580"/>
    </source>
</evidence>
<evidence type="ECO:0000259" key="6">
    <source>
        <dbReference type="SMART" id="SM00993"/>
    </source>
</evidence>
<feature type="region of interest" description="Disordered" evidence="5">
    <location>
        <begin position="1"/>
        <end position="31"/>
    </location>
</feature>
<dbReference type="SMART" id="SM00993">
    <property type="entry name" value="YL1_C"/>
    <property type="match status" value="1"/>
</dbReference>
<dbReference type="PANTHER" id="PTHR31200:SF1">
    <property type="entry name" value="INO80 COMPLEX SUBUNIT C"/>
    <property type="match status" value="1"/>
</dbReference>
<reference evidence="7 8" key="1">
    <citation type="submission" date="2016-02" db="EMBL/GenBank/DDBJ databases">
        <title>Complete genome sequence and transcriptome regulation of the pentose utilising yeast Sugiyamaella lignohabitans.</title>
        <authorList>
            <person name="Bellasio M."/>
            <person name="Peymann A."/>
            <person name="Valli M."/>
            <person name="Sipitzky M."/>
            <person name="Graf A."/>
            <person name="Sauer M."/>
            <person name="Marx H."/>
            <person name="Mattanovich D."/>
        </authorList>
    </citation>
    <scope>NUCLEOTIDE SEQUENCE [LARGE SCALE GENOMIC DNA]</scope>
    <source>
        <strain evidence="7 8">CBS 10342</strain>
    </source>
</reference>
<organism evidence="7 8">
    <name type="scientific">Sugiyamaella lignohabitans</name>
    <dbReference type="NCBI Taxonomy" id="796027"/>
    <lineage>
        <taxon>Eukaryota</taxon>
        <taxon>Fungi</taxon>
        <taxon>Dikarya</taxon>
        <taxon>Ascomycota</taxon>
        <taxon>Saccharomycotina</taxon>
        <taxon>Dipodascomycetes</taxon>
        <taxon>Dipodascales</taxon>
        <taxon>Trichomonascaceae</taxon>
        <taxon>Sugiyamaella</taxon>
    </lineage>
</organism>
<dbReference type="InterPro" id="IPR029525">
    <property type="entry name" value="INO80C/Ies6"/>
</dbReference>
<gene>
    <name evidence="7" type="primary">IES6</name>
    <name evidence="7" type="ORF">AWJ20_256</name>
</gene>
<accession>A0A167CRJ9</accession>
<name>A0A167CRJ9_9ASCO</name>
<protein>
    <submittedName>
        <fullName evidence="7">Ies6p</fullName>
    </submittedName>
</protein>
<dbReference type="RefSeq" id="XP_018734500.1">
    <property type="nucleotide sequence ID" value="XM_018879509.1"/>
</dbReference>
<dbReference type="OrthoDB" id="49520at2759"/>
<evidence type="ECO:0000256" key="3">
    <source>
        <dbReference type="ARBA" id="ARBA00023163"/>
    </source>
</evidence>
<dbReference type="EMBL" id="CP014501">
    <property type="protein sequence ID" value="ANB12023.1"/>
    <property type="molecule type" value="Genomic_DNA"/>
</dbReference>
<dbReference type="GO" id="GO:0034080">
    <property type="term" value="P:CENP-A containing chromatin assembly"/>
    <property type="evidence" value="ECO:0007669"/>
    <property type="project" value="EnsemblFungi"/>
</dbReference>